<reference evidence="1 2" key="1">
    <citation type="submission" date="2019-11" db="EMBL/GenBank/DDBJ databases">
        <title>Comparative genomics of hydrocarbon-degrading Desulfosarcina strains.</title>
        <authorList>
            <person name="Watanabe M."/>
            <person name="Kojima H."/>
            <person name="Fukui M."/>
        </authorList>
    </citation>
    <scope>NUCLEOTIDE SEQUENCE [LARGE SCALE GENOMIC DNA]</scope>
    <source>
        <strain evidence="1 2">28bB2T</strain>
    </source>
</reference>
<accession>A0A5K7ZL61</accession>
<organism evidence="1 2">
    <name type="scientific">Desulfosarcina ovata subsp. sediminis</name>
    <dbReference type="NCBI Taxonomy" id="885957"/>
    <lineage>
        <taxon>Bacteria</taxon>
        <taxon>Pseudomonadati</taxon>
        <taxon>Thermodesulfobacteriota</taxon>
        <taxon>Desulfobacteria</taxon>
        <taxon>Desulfobacterales</taxon>
        <taxon>Desulfosarcinaceae</taxon>
        <taxon>Desulfosarcina</taxon>
    </lineage>
</organism>
<dbReference type="AlphaFoldDB" id="A0A5K7ZL61"/>
<name>A0A5K7ZL61_9BACT</name>
<protein>
    <submittedName>
        <fullName evidence="1">Uncharacterized protein</fullName>
    </submittedName>
</protein>
<dbReference type="Proteomes" id="UP000425960">
    <property type="component" value="Chromosome"/>
</dbReference>
<evidence type="ECO:0000313" key="2">
    <source>
        <dbReference type="Proteomes" id="UP000425960"/>
    </source>
</evidence>
<dbReference type="KEGG" id="dov:DSCO28_26900"/>
<gene>
    <name evidence="1" type="ORF">DSCO28_26900</name>
</gene>
<proteinExistence type="predicted"/>
<sequence length="43" mass="4791">MITATTDNAAQKHYLEYYMRSFPAWVGLGSNFAHLDLGTIKTG</sequence>
<evidence type="ECO:0000313" key="1">
    <source>
        <dbReference type="EMBL" id="BBO82124.1"/>
    </source>
</evidence>
<dbReference type="EMBL" id="AP021876">
    <property type="protein sequence ID" value="BBO82124.1"/>
    <property type="molecule type" value="Genomic_DNA"/>
</dbReference>